<sequence>MRSLSGKTILFFCPTFFNYEQEIKKALEDFGATVIWYDDRPSNNFYSKAVIRVNKNFLKNKIRRYYNEILDKNKDQKFDYLFFVNPESISVEILTKMQGLFPDAKRILYMWDSFKNRKQNLELLPLFNSMYTFDREDSISYNLKLRPLFYINTYGKKEDSSPKYELLFVGTAHSDRYTFVKKFCESNKLNNVKLYFYLNSVLLFFLKKLFDSSFKKVRYEDVSFTSLSHSEISSMMQQSKIVLDINHPKQIGLTMRTLETLGMQKKLLTTNKDILNYDFYNPANILLVERESPLLTEEFQKIPFEPLDLGTLFKYSISGWVSEIFELI</sequence>
<evidence type="ECO:0000313" key="1">
    <source>
        <dbReference type="EMBL" id="MBB6502413.1"/>
    </source>
</evidence>
<dbReference type="EMBL" id="JACHCC010000013">
    <property type="protein sequence ID" value="MBB6502413.1"/>
    <property type="molecule type" value="Genomic_DNA"/>
</dbReference>
<dbReference type="Proteomes" id="UP000521017">
    <property type="component" value="Unassembled WGS sequence"/>
</dbReference>
<name>A0A7X0MMF5_9SPHI</name>
<organism evidence="1 2">
    <name type="scientific">Pedobacter cryoconitis</name>
    <dbReference type="NCBI Taxonomy" id="188932"/>
    <lineage>
        <taxon>Bacteria</taxon>
        <taxon>Pseudomonadati</taxon>
        <taxon>Bacteroidota</taxon>
        <taxon>Sphingobacteriia</taxon>
        <taxon>Sphingobacteriales</taxon>
        <taxon>Sphingobacteriaceae</taxon>
        <taxon>Pedobacter</taxon>
    </lineage>
</organism>
<evidence type="ECO:0008006" key="3">
    <source>
        <dbReference type="Google" id="ProtNLM"/>
    </source>
</evidence>
<dbReference type="AlphaFoldDB" id="A0A7X0MMF5"/>
<accession>A0A7X0MMF5</accession>
<reference evidence="1 2" key="1">
    <citation type="submission" date="2020-08" db="EMBL/GenBank/DDBJ databases">
        <title>Genomic Encyclopedia of Type Strains, Phase IV (KMG-V): Genome sequencing to study the core and pangenomes of soil and plant-associated prokaryotes.</title>
        <authorList>
            <person name="Whitman W."/>
        </authorList>
    </citation>
    <scope>NUCLEOTIDE SEQUENCE [LARGE SCALE GENOMIC DNA]</scope>
    <source>
        <strain evidence="1 2">M2T3</strain>
    </source>
</reference>
<evidence type="ECO:0000313" key="2">
    <source>
        <dbReference type="Proteomes" id="UP000521017"/>
    </source>
</evidence>
<dbReference type="RefSeq" id="WP_184628660.1">
    <property type="nucleotide sequence ID" value="NZ_JACHCC010000013.1"/>
</dbReference>
<gene>
    <name evidence="1" type="ORF">HDF25_004592</name>
</gene>
<proteinExistence type="predicted"/>
<protein>
    <recommendedName>
        <fullName evidence="3">Lipopolysaccharide biosynthesis protein</fullName>
    </recommendedName>
</protein>
<comment type="caution">
    <text evidence="1">The sequence shown here is derived from an EMBL/GenBank/DDBJ whole genome shotgun (WGS) entry which is preliminary data.</text>
</comment>